<dbReference type="PANTHER" id="PTHR12429:SF14">
    <property type="entry name" value="NEURALIZED-LIKE PROTEIN 4"/>
    <property type="match status" value="1"/>
</dbReference>
<proteinExistence type="predicted"/>
<evidence type="ECO:0000256" key="6">
    <source>
        <dbReference type="ARBA" id="ARBA00023212"/>
    </source>
</evidence>
<keyword evidence="2" id="KW-0963">Cytoplasm</keyword>
<dbReference type="GO" id="GO:0061630">
    <property type="term" value="F:ubiquitin protein ligase activity"/>
    <property type="evidence" value="ECO:0007669"/>
    <property type="project" value="TreeGrafter"/>
</dbReference>
<dbReference type="SMART" id="SM00588">
    <property type="entry name" value="NEUZ"/>
    <property type="match status" value="6"/>
</dbReference>
<dbReference type="Proteomes" id="UP000694395">
    <property type="component" value="Chromosome 21"/>
</dbReference>
<accession>A0A8C7RSE1</accession>
<evidence type="ECO:0000256" key="9">
    <source>
        <dbReference type="SAM" id="MobiDB-lite"/>
    </source>
</evidence>
<dbReference type="PROSITE" id="PS51065">
    <property type="entry name" value="NHR"/>
    <property type="match status" value="6"/>
</dbReference>
<dbReference type="FunFam" id="2.60.120.920:FF:000014">
    <property type="entry name" value="neuralized-like protein 4 isoform X2"/>
    <property type="match status" value="1"/>
</dbReference>
<dbReference type="InterPro" id="IPR013320">
    <property type="entry name" value="ConA-like_dom_sf"/>
</dbReference>
<evidence type="ECO:0000259" key="10">
    <source>
        <dbReference type="PROSITE" id="PS51065"/>
    </source>
</evidence>
<feature type="domain" description="NHR" evidence="10">
    <location>
        <begin position="1075"/>
        <end position="1237"/>
    </location>
</feature>
<feature type="domain" description="NHR" evidence="10">
    <location>
        <begin position="470"/>
        <end position="636"/>
    </location>
</feature>
<dbReference type="FunFam" id="2.60.120.920:FF:000001">
    <property type="entry name" value="neuralized-like protein 4 isoform X1"/>
    <property type="match status" value="4"/>
</dbReference>
<keyword evidence="4" id="KW-0833">Ubl conjugation pathway</keyword>
<evidence type="ECO:0000256" key="4">
    <source>
        <dbReference type="ARBA" id="ARBA00022786"/>
    </source>
</evidence>
<dbReference type="InterPro" id="IPR043136">
    <property type="entry name" value="B30.2/SPRY_sf"/>
</dbReference>
<dbReference type="InterPro" id="IPR037962">
    <property type="entry name" value="Neuralized"/>
</dbReference>
<keyword evidence="6" id="KW-0206">Cytoskeleton</keyword>
<dbReference type="GO" id="GO:0005814">
    <property type="term" value="C:centriole"/>
    <property type="evidence" value="ECO:0007669"/>
    <property type="project" value="UniProtKB-SubCell"/>
</dbReference>
<evidence type="ECO:0000256" key="7">
    <source>
        <dbReference type="ARBA" id="ARBA00060334"/>
    </source>
</evidence>
<keyword evidence="5" id="KW-0832">Ubl conjugation</keyword>
<name>A0A8C7RSE1_ONCMY</name>
<feature type="domain" description="NHR" evidence="10">
    <location>
        <begin position="264"/>
        <end position="431"/>
    </location>
</feature>
<keyword evidence="3" id="KW-0677">Repeat</keyword>
<evidence type="ECO:0000313" key="11">
    <source>
        <dbReference type="Ensembl" id="ENSOMYP00000055202.2"/>
    </source>
</evidence>
<dbReference type="Pfam" id="PF07177">
    <property type="entry name" value="Neuralized"/>
    <property type="match status" value="6"/>
</dbReference>
<comment type="subcellular location">
    <subcellularLocation>
        <location evidence="1">Cytoplasm</location>
        <location evidence="1">Cytoskeleton</location>
        <location evidence="1">Microtubule organizing center</location>
        <location evidence="1">Centrosome</location>
        <location evidence="1">Centriole</location>
    </subcellularLocation>
</comment>
<evidence type="ECO:0000256" key="3">
    <source>
        <dbReference type="ARBA" id="ARBA00022737"/>
    </source>
</evidence>
<dbReference type="InterPro" id="IPR006573">
    <property type="entry name" value="NHR_dom"/>
</dbReference>
<reference evidence="11" key="2">
    <citation type="submission" date="2025-08" db="UniProtKB">
        <authorList>
            <consortium name="Ensembl"/>
        </authorList>
    </citation>
    <scope>IDENTIFICATION</scope>
</reference>
<feature type="region of interest" description="Disordered" evidence="9">
    <location>
        <begin position="1391"/>
        <end position="1420"/>
    </location>
</feature>
<feature type="domain" description="NHR" evidence="10">
    <location>
        <begin position="2"/>
        <end position="168"/>
    </location>
</feature>
<reference evidence="11" key="1">
    <citation type="submission" date="2020-07" db="EMBL/GenBank/DDBJ databases">
        <title>A long reads based de novo assembly of the rainbow trout Arlee double haploid line genome.</title>
        <authorList>
            <person name="Gao G."/>
            <person name="Palti Y."/>
        </authorList>
    </citation>
    <scope>NUCLEOTIDE SEQUENCE [LARGE SCALE GENOMIC DNA]</scope>
</reference>
<evidence type="ECO:0000256" key="2">
    <source>
        <dbReference type="ARBA" id="ARBA00022490"/>
    </source>
</evidence>
<feature type="domain" description="NHR" evidence="10">
    <location>
        <begin position="670"/>
        <end position="838"/>
    </location>
</feature>
<comment type="function">
    <text evidence="7">Promotes CCP110 ubiquitination and proteasome-dependent degradation. By counteracting accumulation of CP110, maintains normal centriolar homeostasis and preventing formation of ectopic microtubular organizing centers.</text>
</comment>
<evidence type="ECO:0000256" key="5">
    <source>
        <dbReference type="ARBA" id="ARBA00022843"/>
    </source>
</evidence>
<reference evidence="11" key="3">
    <citation type="submission" date="2025-09" db="UniProtKB">
        <authorList>
            <consortium name="Ensembl"/>
        </authorList>
    </citation>
    <scope>IDENTIFICATION</scope>
</reference>
<dbReference type="Ensembl" id="ENSOMYT00000060103.2">
    <property type="protein sequence ID" value="ENSOMYP00000055202.2"/>
    <property type="gene ID" value="ENSOMYG00000024387.2"/>
</dbReference>
<sequence>MAAELHPRSGKLIGLSNSNRTAQRNQPVQEFNHGLVLSREPLRDRDVFTVRIDKKVNSWSGSVEIGVTALDPACLDFPSSATGLKGGSWIVSGCSVLRDGRSVLEEYGRDLDQLAEGDRVGIQRSARGELHLWVNGHDCGAAASGLPTRLWAVVDLYGKCTQVTVVSCEPPSSMERDTERETVEGHEEVVVCGVQEGDTEDLTSVVNLAAATNGTTEEGRSCFCFNSSNSDSGAGTGNTGSTNNSPAGVAGLGAVTGGMMTNDALLFHEKCGTLIKLSNNNKTAERRRPLDEFNNGVVMTNRPLRHNEMFEIRIDKLVDKWSGSIEIGVTTHNPNNLDYPATMTNLRSGTIMMSGCGILTNGKGTRREYCEFSLDELQEGDHIGLMHKASGALHFYINGIDQGVAAAQTPPMVYGVVDLYGMAVKVTIVHNHNHSDRLRRNNAIMRALSPDVGRPRPALSLTSDPDATDRLLFHTNCGQKAAIISEGRTALRPHATDDFNHGVVLSGRPLRSNEVFQVRIDKMVDKWAGSIEIGVTTHNPAYLQLPSTMTNLRSGTWMMTGNGVMHNGTTILDEYGHNLDRLKAGDTVGVVRKEDGSLHFFVNGVAQGPAAWNVPPSVYAVVDLYGQAAQATIMDDMADLPPLPEDSSEGPTVMSPGSPCSVAGGNSANDLRFHQLHGTNAVITNGGRTALRQNCRSEFNDAIVISNRCLRDGELFEIVIQKMVDRWSGSIEAGVTSIRPEELEFPNTMTDIDYDTWMLSGTAIMQDGNTMRNNYGCDLDSLTTGSRIGMMRSATGDLHYYINGVDQGVACTGLPPDKEVYAVIDLYGQCVQVSITSSSGPLDNSLCTSNITEKSFPIHSPVAGVAHRLHSKHGKNVVLLGEGCQAVRVGGYAHGIVFSAKELKTDELFEVKIDEVDNQWSGSLHMGLTSLAPPELPSCPMSGLSPSLTQLRAKVTWLLAGSEVRRNGVLQRQNYGASLDRLTVGNRVGVKRCSDDTMHVLIDGEDMGTAATAVAKNVYAVLDLYGRVTAVSIVSSSVLEDAESIKAPSLSSDSCSDGEEDTGWETEGSLVPNTVMAFLENHGKNIQLSNQNLTAARVSSYNQGLLVTAQPLPRQQLFQVIDRLNPSWTSSLSLGVIGHSPDRLNFPSTACCLKRSAWLLQRDSVFHNSLKICENYGPNLDTCPEGTVLGLLVDGNSCLHLHVNGMDQGVAAQDIPTPCYPLIDLYGQCEQVTIVTDNVPTVGGESGEARCQGDMEKADMVDGIKESVCWTPPPEVNPNKTCEYQALCSRFKDLLTLPDGYFNEDAKYNLCYCESCHKLRGDESYYKRGEPPRDYALPFGWCRFALRSEVANSHAFKKWHIAYHGTSVGALRRTLDHAQLLSGTSSIFSVSPAKMEGPNGYSEPEENSNSLPDRERDKEVPRVQLSPTMRYSGLEMFAPKVQFRDPRSHCCHQAQVGFQVCVRPGSYKVGPQNLGASEPLDPRFSNTEIEWITKEQGGTLLYGLLIRVE</sequence>
<evidence type="ECO:0000256" key="8">
    <source>
        <dbReference type="ARBA" id="ARBA00073992"/>
    </source>
</evidence>
<dbReference type="PANTHER" id="PTHR12429">
    <property type="entry name" value="NEURALIZED"/>
    <property type="match status" value="1"/>
</dbReference>
<dbReference type="GeneTree" id="ENSGT00940000159866"/>
<evidence type="ECO:0000256" key="1">
    <source>
        <dbReference type="ARBA" id="ARBA00004114"/>
    </source>
</evidence>
<dbReference type="CDD" id="cd12887">
    <property type="entry name" value="SPRY_NHR_like"/>
    <property type="match status" value="6"/>
</dbReference>
<protein>
    <recommendedName>
        <fullName evidence="8">Neuralized-like protein 4</fullName>
    </recommendedName>
</protein>
<dbReference type="FunFam" id="2.60.120.920:FF:000016">
    <property type="entry name" value="neuralized-like protein 4 isoform X2"/>
    <property type="match status" value="1"/>
</dbReference>
<dbReference type="SUPFAM" id="SSF49899">
    <property type="entry name" value="Concanavalin A-like lectins/glucanases"/>
    <property type="match status" value="1"/>
</dbReference>
<dbReference type="Gene3D" id="2.60.120.920">
    <property type="match status" value="6"/>
</dbReference>
<keyword evidence="12" id="KW-1185">Reference proteome</keyword>
<feature type="domain" description="NHR" evidence="10">
    <location>
        <begin position="866"/>
        <end position="1036"/>
    </location>
</feature>
<organism evidence="11 12">
    <name type="scientific">Oncorhynchus mykiss</name>
    <name type="common">Rainbow trout</name>
    <name type="synonym">Salmo gairdneri</name>
    <dbReference type="NCBI Taxonomy" id="8022"/>
    <lineage>
        <taxon>Eukaryota</taxon>
        <taxon>Metazoa</taxon>
        <taxon>Chordata</taxon>
        <taxon>Craniata</taxon>
        <taxon>Vertebrata</taxon>
        <taxon>Euteleostomi</taxon>
        <taxon>Actinopterygii</taxon>
        <taxon>Neopterygii</taxon>
        <taxon>Teleostei</taxon>
        <taxon>Protacanthopterygii</taxon>
        <taxon>Salmoniformes</taxon>
        <taxon>Salmonidae</taxon>
        <taxon>Salmoninae</taxon>
        <taxon>Oncorhynchus</taxon>
    </lineage>
</organism>
<evidence type="ECO:0000313" key="12">
    <source>
        <dbReference type="Proteomes" id="UP000694395"/>
    </source>
</evidence>